<name>A0A844F4C8_CLOSV</name>
<dbReference type="AlphaFoldDB" id="A0A844F4C8"/>
<organism evidence="1 2">
    <name type="scientific">Clostridium scindens (strain JCM 10418 / VPI 12708)</name>
    <dbReference type="NCBI Taxonomy" id="29347"/>
    <lineage>
        <taxon>Bacteria</taxon>
        <taxon>Bacillati</taxon>
        <taxon>Bacillota</taxon>
        <taxon>Clostridia</taxon>
        <taxon>Lachnospirales</taxon>
        <taxon>Lachnospiraceae</taxon>
    </lineage>
</organism>
<dbReference type="GeneID" id="62695552"/>
<dbReference type="EMBL" id="VUMB01000009">
    <property type="protein sequence ID" value="MSS39803.1"/>
    <property type="molecule type" value="Genomic_DNA"/>
</dbReference>
<reference evidence="1 2" key="1">
    <citation type="submission" date="2019-08" db="EMBL/GenBank/DDBJ databases">
        <title>In-depth cultivation of the pig gut microbiome towards novel bacterial diversity and tailored functional studies.</title>
        <authorList>
            <person name="Wylensek D."/>
            <person name="Hitch T.C.A."/>
            <person name="Clavel T."/>
        </authorList>
    </citation>
    <scope>NUCLEOTIDE SEQUENCE [LARGE SCALE GENOMIC DNA]</scope>
    <source>
        <strain evidence="1 2">BL-389-WT-3D</strain>
    </source>
</reference>
<evidence type="ECO:0000313" key="2">
    <source>
        <dbReference type="Proteomes" id="UP000462363"/>
    </source>
</evidence>
<comment type="caution">
    <text evidence="1">The sequence shown here is derived from an EMBL/GenBank/DDBJ whole genome shotgun (WGS) entry which is preliminary data.</text>
</comment>
<protein>
    <submittedName>
        <fullName evidence="1">Uncharacterized protein</fullName>
    </submittedName>
</protein>
<proteinExistence type="predicted"/>
<dbReference type="RefSeq" id="WP_004605324.1">
    <property type="nucleotide sequence ID" value="NZ_AP024846.1"/>
</dbReference>
<accession>A0A844F4C8</accession>
<gene>
    <name evidence="1" type="ORF">FYJ37_05425</name>
</gene>
<dbReference type="Proteomes" id="UP000462363">
    <property type="component" value="Unassembled WGS sequence"/>
</dbReference>
<sequence length="77" mass="9302">MFSVYTFRSKCEEEAECILEDRATRIFLNTRGENDSERIKRIHQRVCEVRLSEEAGVKHMQAWEEKYYEKENLEEPS</sequence>
<evidence type="ECO:0000313" key="1">
    <source>
        <dbReference type="EMBL" id="MSS39803.1"/>
    </source>
</evidence>